<dbReference type="Pfam" id="PF12708">
    <property type="entry name" value="Pect-lyase_RHGA_epim"/>
    <property type="match status" value="1"/>
</dbReference>
<comment type="caution">
    <text evidence="2">The sequence shown here is derived from an EMBL/GenBank/DDBJ whole genome shotgun (WGS) entry which is preliminary data.</text>
</comment>
<dbReference type="SUPFAM" id="SSF51126">
    <property type="entry name" value="Pectin lyase-like"/>
    <property type="match status" value="1"/>
</dbReference>
<protein>
    <recommendedName>
        <fullName evidence="1">Rhamnogalacturonase A/B/Epimerase-like pectate lyase domain-containing protein</fullName>
    </recommendedName>
</protein>
<accession>A0A0F9B8Z4</accession>
<dbReference type="Gene3D" id="2.160.20.10">
    <property type="entry name" value="Single-stranded right-handed beta-helix, Pectin lyase-like"/>
    <property type="match status" value="1"/>
</dbReference>
<evidence type="ECO:0000259" key="1">
    <source>
        <dbReference type="Pfam" id="PF12708"/>
    </source>
</evidence>
<dbReference type="InterPro" id="IPR024535">
    <property type="entry name" value="RHGA/B-epi-like_pectate_lyase"/>
</dbReference>
<dbReference type="AlphaFoldDB" id="A0A0F9B8Z4"/>
<gene>
    <name evidence="2" type="ORF">LCGC14_2755940</name>
</gene>
<dbReference type="EMBL" id="LAZR01050524">
    <property type="protein sequence ID" value="KKK87169.1"/>
    <property type="molecule type" value="Genomic_DNA"/>
</dbReference>
<dbReference type="InterPro" id="IPR011050">
    <property type="entry name" value="Pectin_lyase_fold/virulence"/>
</dbReference>
<proteinExistence type="predicted"/>
<dbReference type="InterPro" id="IPR012334">
    <property type="entry name" value="Pectin_lyas_fold"/>
</dbReference>
<organism evidence="2">
    <name type="scientific">marine sediment metagenome</name>
    <dbReference type="NCBI Taxonomy" id="412755"/>
    <lineage>
        <taxon>unclassified sequences</taxon>
        <taxon>metagenomes</taxon>
        <taxon>ecological metagenomes</taxon>
    </lineage>
</organism>
<evidence type="ECO:0000313" key="2">
    <source>
        <dbReference type="EMBL" id="KKK87169.1"/>
    </source>
</evidence>
<feature type="non-terminal residue" evidence="2">
    <location>
        <position position="266"/>
    </location>
</feature>
<feature type="domain" description="Rhamnogalacturonase A/B/Epimerase-like pectate lyase" evidence="1">
    <location>
        <begin position="98"/>
        <end position="172"/>
    </location>
</feature>
<name>A0A0F9B8Z4_9ZZZZ</name>
<reference evidence="2" key="1">
    <citation type="journal article" date="2015" name="Nature">
        <title>Complex archaea that bridge the gap between prokaryotes and eukaryotes.</title>
        <authorList>
            <person name="Spang A."/>
            <person name="Saw J.H."/>
            <person name="Jorgensen S.L."/>
            <person name="Zaremba-Niedzwiedzka K."/>
            <person name="Martijn J."/>
            <person name="Lind A.E."/>
            <person name="van Eijk R."/>
            <person name="Schleper C."/>
            <person name="Guy L."/>
            <person name="Ettema T.J."/>
        </authorList>
    </citation>
    <scope>NUCLEOTIDE SEQUENCE</scope>
</reference>
<sequence>MAVQQISRIQNRRGLRIDLPDPLNDAEFGWAENTRELFIGEGPFFGGNTQILTENSPASLPPYTYISNTVDNSLNAIGINPNANFPIIRDYQQKFDDIVSVKDYGATGDGVTDDTAAILRAIFDIYDQTIGADTFAKRRALYFPAGTYLVTRFIPLYPFCTLLGDGKAKTKIFLDTVTPAVPITFRTRAVARTVDSLGQTGNDIGVDVGNGEAIFTPQNIVVRGISFESNTVQTEVFADKDIVRLEKVNNVRFDDCGFVGTWTGAD</sequence>